<dbReference type="InterPro" id="IPR042186">
    <property type="entry name" value="FimD_plug_dom"/>
</dbReference>
<accession>A0A0K8QP81</accession>
<dbReference type="Gene3D" id="2.60.40.2610">
    <property type="entry name" value="Outer membrane usher protein FimD, plug domain"/>
    <property type="match status" value="1"/>
</dbReference>
<feature type="chain" id="PRO_5007415142" evidence="1">
    <location>
        <begin position="23"/>
        <end position="760"/>
    </location>
</feature>
<dbReference type="HOGENOM" id="CLU_009120_6_0_6"/>
<reference evidence="3" key="2">
    <citation type="submission" date="2015-08" db="EMBL/GenBank/DDBJ databases">
        <title>Complete DNA Sequence of Pseudomonas syringae pv. actinidiae, the Causal Agent of Kiwifruit Canker Disease.</title>
        <authorList>
            <person name="Rikkerink E.H.A."/>
            <person name="Fineran P.C."/>
        </authorList>
    </citation>
    <scope>NUCLEOTIDE SEQUENCE</scope>
    <source>
        <strain evidence="3">SkMP5</strain>
    </source>
</reference>
<evidence type="ECO:0000256" key="1">
    <source>
        <dbReference type="SAM" id="SignalP"/>
    </source>
</evidence>
<reference evidence="2" key="1">
    <citation type="submission" date="2015-03" db="EMBL/GenBank/DDBJ databases">
        <title>Draft genome sequence of Mizugakiibacter sediminis skMP5.</title>
        <authorList>
            <person name="Watanabe T."/>
            <person name="Kojima H."/>
            <person name="Fukui M."/>
        </authorList>
    </citation>
    <scope>NUCLEOTIDE SEQUENCE</scope>
    <source>
        <strain evidence="2">SkMP5</strain>
    </source>
</reference>
<dbReference type="GO" id="GO:0015473">
    <property type="term" value="F:fimbrial usher porin activity"/>
    <property type="evidence" value="ECO:0007669"/>
    <property type="project" value="InterPro"/>
</dbReference>
<gene>
    <name evidence="2" type="ORF">MBSD_0103</name>
    <name evidence="3" type="ORF">MBSD_n2002</name>
</gene>
<dbReference type="Proteomes" id="UP000253740">
    <property type="component" value="Unassembled WGS sequence"/>
</dbReference>
<dbReference type="RefSeq" id="WP_062537282.1">
    <property type="nucleotide sequence ID" value="NZ_DF970228.1"/>
</dbReference>
<dbReference type="GO" id="GO:0009297">
    <property type="term" value="P:pilus assembly"/>
    <property type="evidence" value="ECO:0007669"/>
    <property type="project" value="InterPro"/>
</dbReference>
<organism evidence="3">
    <name type="scientific">Mizugakiibacter sediminis</name>
    <dbReference type="NCBI Taxonomy" id="1475481"/>
    <lineage>
        <taxon>Bacteria</taxon>
        <taxon>Pseudomonadati</taxon>
        <taxon>Pseudomonadota</taxon>
        <taxon>Gammaproteobacteria</taxon>
        <taxon>Lysobacterales</taxon>
        <taxon>Rhodanobacteraceae</taxon>
        <taxon>Mizugakiibacter</taxon>
    </lineage>
</organism>
<sequence>MRRRHALALSALALAAALRAHAQDQRLLLDLCINGRCLGSSFVVLRDGHYLIDADALARADIPTGNVPATTIAGHRFVDIAALVHGARASMDAAGTRLDLTLPAEAWSAKQVAVNPAARRLPPASVPSVYANYAADIGSAGRSSLFLDGGWSRGVAVLRSTATWLQHGGWSRGLTRYEYDDLDHMRRWTAGDQFAFSGDGLGGTALIGGIGVSRAFDLDPYLITFPQPTISGVLQAPGTIDVYQNGVLVAQRAVGAGPFSLANLGLGPGSNDVRVVVHDPFGGTRELQQSFYGATAALAPGLSEYAFQLGVERPSQDSGRYDSGRPALLARQRWGLSDWLTAGYRIEAGRQLVNAGPSADIRLPVGYLHLALAASRADGAEGAGQAYAYDYVGRRFGFAAGVQLYSRDYRRLGDDFALARVRSQRYFNASWSPLERFTLQASIGDVAFADGTRQRSEGLSGSLRLGYGATLLLALTRSRTDRDPADTQAFANLVIPLGRGSIGVNAAHDDAGTSYGVSAQRSLPSDTGYGYALDASHGPDGLTGRAELDYQNAYARVAAIGTRFAGRSDGDLLVSGSLLALDGRVFAGRPLDGSYALVEVPGMAGVDITRENQTVGSTDQRGDVLVPGLLPYQANRIGLDQADVPAQYAVGSTAATVSVPRFGGTVVRFDVHPLQAVRGRLRLQDQAVRYGTLEMEVDGTVLRSPVGADGSFYFGDLAAGRYEARLHHEGAYARCALDVPASTAPIRNLGEVTCTPEPAP</sequence>
<dbReference type="STRING" id="1475481.GCA_000953855_02046"/>
<evidence type="ECO:0000313" key="2">
    <source>
        <dbReference type="EMBL" id="GAN43598.1"/>
    </source>
</evidence>
<dbReference type="OrthoDB" id="8587at2"/>
<dbReference type="EMBL" id="DF970228">
    <property type="protein sequence ID" value="GAP66688.1"/>
    <property type="molecule type" value="Genomic_DNA"/>
</dbReference>
<name>A0A0K8QP81_9GAMM</name>
<evidence type="ECO:0000313" key="4">
    <source>
        <dbReference type="Proteomes" id="UP000253740"/>
    </source>
</evidence>
<dbReference type="Pfam" id="PF00577">
    <property type="entry name" value="Usher"/>
    <property type="match status" value="1"/>
</dbReference>
<dbReference type="Gene3D" id="2.60.40.3110">
    <property type="match status" value="1"/>
</dbReference>
<evidence type="ECO:0000313" key="3">
    <source>
        <dbReference type="EMBL" id="GAP66688.1"/>
    </source>
</evidence>
<dbReference type="InterPro" id="IPR000015">
    <property type="entry name" value="Fimb_usher"/>
</dbReference>
<dbReference type="EMBL" id="DF952378">
    <property type="protein sequence ID" value="GAN43598.1"/>
    <property type="molecule type" value="Genomic_DNA"/>
</dbReference>
<keyword evidence="4" id="KW-1185">Reference proteome</keyword>
<dbReference type="PANTHER" id="PTHR30451:SF5">
    <property type="entry name" value="SLR0019 PROTEIN"/>
    <property type="match status" value="1"/>
</dbReference>
<dbReference type="PANTHER" id="PTHR30451">
    <property type="entry name" value="OUTER MEMBRANE USHER PROTEIN"/>
    <property type="match status" value="1"/>
</dbReference>
<dbReference type="GO" id="GO:0009279">
    <property type="term" value="C:cell outer membrane"/>
    <property type="evidence" value="ECO:0007669"/>
    <property type="project" value="TreeGrafter"/>
</dbReference>
<proteinExistence type="predicted"/>
<dbReference type="AlphaFoldDB" id="A0A0K8QP81"/>
<protein>
    <submittedName>
        <fullName evidence="3">P pilus assembly protein porin PapC-like</fullName>
    </submittedName>
    <submittedName>
        <fullName evidence="2">Pilus assembly protein PapC</fullName>
    </submittedName>
</protein>
<keyword evidence="1" id="KW-0732">Signal</keyword>
<feature type="signal peptide" evidence="1">
    <location>
        <begin position="1"/>
        <end position="22"/>
    </location>
</feature>